<dbReference type="AlphaFoldDB" id="A0AA39WI87"/>
<gene>
    <name evidence="2" type="ORF">B0T17DRAFT_619491</name>
</gene>
<comment type="caution">
    <text evidence="2">The sequence shown here is derived from an EMBL/GenBank/DDBJ whole genome shotgun (WGS) entry which is preliminary data.</text>
</comment>
<dbReference type="Proteomes" id="UP001174934">
    <property type="component" value="Unassembled WGS sequence"/>
</dbReference>
<feature type="region of interest" description="Disordered" evidence="1">
    <location>
        <begin position="1"/>
        <end position="30"/>
    </location>
</feature>
<evidence type="ECO:0000313" key="2">
    <source>
        <dbReference type="EMBL" id="KAK0615894.1"/>
    </source>
</evidence>
<keyword evidence="3" id="KW-1185">Reference proteome</keyword>
<accession>A0AA39WI87</accession>
<organism evidence="2 3">
    <name type="scientific">Bombardia bombarda</name>
    <dbReference type="NCBI Taxonomy" id="252184"/>
    <lineage>
        <taxon>Eukaryota</taxon>
        <taxon>Fungi</taxon>
        <taxon>Dikarya</taxon>
        <taxon>Ascomycota</taxon>
        <taxon>Pezizomycotina</taxon>
        <taxon>Sordariomycetes</taxon>
        <taxon>Sordariomycetidae</taxon>
        <taxon>Sordariales</taxon>
        <taxon>Lasiosphaeriaceae</taxon>
        <taxon>Bombardia</taxon>
    </lineage>
</organism>
<reference evidence="2" key="1">
    <citation type="submission" date="2023-06" db="EMBL/GenBank/DDBJ databases">
        <title>Genome-scale phylogeny and comparative genomics of the fungal order Sordariales.</title>
        <authorList>
            <consortium name="Lawrence Berkeley National Laboratory"/>
            <person name="Hensen N."/>
            <person name="Bonometti L."/>
            <person name="Westerberg I."/>
            <person name="Brannstrom I.O."/>
            <person name="Guillou S."/>
            <person name="Cros-Aarteil S."/>
            <person name="Calhoun S."/>
            <person name="Haridas S."/>
            <person name="Kuo A."/>
            <person name="Mondo S."/>
            <person name="Pangilinan J."/>
            <person name="Riley R."/>
            <person name="LaButti K."/>
            <person name="Andreopoulos B."/>
            <person name="Lipzen A."/>
            <person name="Chen C."/>
            <person name="Yanf M."/>
            <person name="Daum C."/>
            <person name="Ng V."/>
            <person name="Clum A."/>
            <person name="Steindorff A."/>
            <person name="Ohm R."/>
            <person name="Martin F."/>
            <person name="Silar P."/>
            <person name="Natvig D."/>
            <person name="Lalanne C."/>
            <person name="Gautier V."/>
            <person name="Ament-velasquez S.L."/>
            <person name="Kruys A."/>
            <person name="Hutchinson M.I."/>
            <person name="Powell A.J."/>
            <person name="Barry K."/>
            <person name="Miller A.N."/>
            <person name="Grigoriev I.V."/>
            <person name="Debuchy R."/>
            <person name="Gladieux P."/>
            <person name="Thoren M.H."/>
            <person name="Johannesson H."/>
        </authorList>
    </citation>
    <scope>NUCLEOTIDE SEQUENCE</scope>
    <source>
        <strain evidence="2">SMH3391-2</strain>
    </source>
</reference>
<dbReference type="EMBL" id="JAULSR010000006">
    <property type="protein sequence ID" value="KAK0615894.1"/>
    <property type="molecule type" value="Genomic_DNA"/>
</dbReference>
<sequence>MAAVNGDSYGITGDEGPSADPAATSPEHCESSLKLGIRGFDGEKAKQTTIGKLDKMNQKGLLIIAQPGSSVEGGAPPAQ</sequence>
<protein>
    <submittedName>
        <fullName evidence="2">Uncharacterized protein</fullName>
    </submittedName>
</protein>
<evidence type="ECO:0000256" key="1">
    <source>
        <dbReference type="SAM" id="MobiDB-lite"/>
    </source>
</evidence>
<evidence type="ECO:0000313" key="3">
    <source>
        <dbReference type="Proteomes" id="UP001174934"/>
    </source>
</evidence>
<proteinExistence type="predicted"/>
<name>A0AA39WI87_9PEZI</name>